<dbReference type="Pfam" id="PF12796">
    <property type="entry name" value="Ank_2"/>
    <property type="match status" value="1"/>
</dbReference>
<dbReference type="EC" id="2.3.1.225" evidence="12"/>
<dbReference type="FunCoup" id="A0A162U5C7">
    <property type="interactions" value="359"/>
</dbReference>
<evidence type="ECO:0000256" key="11">
    <source>
        <dbReference type="PROSITE-ProRule" id="PRU00023"/>
    </source>
</evidence>
<dbReference type="Gene3D" id="1.25.40.20">
    <property type="entry name" value="Ankyrin repeat-containing domain"/>
    <property type="match status" value="1"/>
</dbReference>
<dbReference type="GeneID" id="28998826"/>
<name>A0A162U5C7_PHYB8</name>
<keyword evidence="15" id="KW-1185">Reference proteome</keyword>
<evidence type="ECO:0000256" key="1">
    <source>
        <dbReference type="ARBA" id="ARBA00004141"/>
    </source>
</evidence>
<comment type="domain">
    <text evidence="12">The DHHC domain is required for palmitoyltransferase activity.</text>
</comment>
<dbReference type="PROSITE" id="PS50088">
    <property type="entry name" value="ANK_REPEAT"/>
    <property type="match status" value="2"/>
</dbReference>
<dbReference type="AlphaFoldDB" id="A0A162U5C7"/>
<keyword evidence="5 12" id="KW-1133">Transmembrane helix</keyword>
<evidence type="ECO:0000256" key="5">
    <source>
        <dbReference type="ARBA" id="ARBA00022989"/>
    </source>
</evidence>
<dbReference type="PROSITE" id="PS50216">
    <property type="entry name" value="DHHC"/>
    <property type="match status" value="1"/>
</dbReference>
<gene>
    <name evidence="14" type="ORF">PHYBLDRAFT_177712</name>
</gene>
<feature type="repeat" description="ANK" evidence="11">
    <location>
        <begin position="83"/>
        <end position="115"/>
    </location>
</feature>
<dbReference type="Proteomes" id="UP000077315">
    <property type="component" value="Unassembled WGS sequence"/>
</dbReference>
<dbReference type="VEuPathDB" id="FungiDB:PHYBLDRAFT_177712"/>
<reference evidence="15" key="1">
    <citation type="submission" date="2015-06" db="EMBL/GenBank/DDBJ databases">
        <title>Expansion of signal transduction pathways in fungi by whole-genome duplication.</title>
        <authorList>
            <consortium name="DOE Joint Genome Institute"/>
            <person name="Corrochano L.M."/>
            <person name="Kuo A."/>
            <person name="Marcet-Houben M."/>
            <person name="Polaino S."/>
            <person name="Salamov A."/>
            <person name="Villalobos J.M."/>
            <person name="Alvarez M.I."/>
            <person name="Avalos J."/>
            <person name="Benito E.P."/>
            <person name="Benoit I."/>
            <person name="Burger G."/>
            <person name="Camino L.P."/>
            <person name="Canovas D."/>
            <person name="Cerda-Olmedo E."/>
            <person name="Cheng J.-F."/>
            <person name="Dominguez A."/>
            <person name="Elias M."/>
            <person name="Eslava A.P."/>
            <person name="Glaser F."/>
            <person name="Grimwood J."/>
            <person name="Gutierrez G."/>
            <person name="Heitman J."/>
            <person name="Henrissat B."/>
            <person name="Iturriaga E.A."/>
            <person name="Lang B.F."/>
            <person name="Lavin J.L."/>
            <person name="Lee S."/>
            <person name="Li W."/>
            <person name="Lindquist E."/>
            <person name="Lopez-Garcia S."/>
            <person name="Luque E.M."/>
            <person name="Marcos A.T."/>
            <person name="Martin J."/>
            <person name="McCluskey K."/>
            <person name="Medina H.R."/>
            <person name="Miralles-Duran A."/>
            <person name="Miyazaki A."/>
            <person name="Munoz-Torres E."/>
            <person name="Oguiza J.A."/>
            <person name="Ohm R."/>
            <person name="Olmedo M."/>
            <person name="Orejas M."/>
            <person name="Ortiz-Castellanos L."/>
            <person name="Pisabarro A.G."/>
            <person name="Rodriguez-Romero J."/>
            <person name="Ruiz-Herrera J."/>
            <person name="Ruiz-Vazquez R."/>
            <person name="Sanz C."/>
            <person name="Schackwitz W."/>
            <person name="Schmutz J."/>
            <person name="Shahriari M."/>
            <person name="Shelest E."/>
            <person name="Silva-Franco F."/>
            <person name="Soanes D."/>
            <person name="Syed K."/>
            <person name="Tagua V.G."/>
            <person name="Talbot N.J."/>
            <person name="Thon M."/>
            <person name="De vries R.P."/>
            <person name="Wiebenga A."/>
            <person name="Yadav J.S."/>
            <person name="Braun E.L."/>
            <person name="Baker S."/>
            <person name="Garre V."/>
            <person name="Horwitz B."/>
            <person name="Torres-Martinez S."/>
            <person name="Idnurm A."/>
            <person name="Herrera-Estrella A."/>
            <person name="Gabaldon T."/>
            <person name="Grigoriev I.V."/>
        </authorList>
    </citation>
    <scope>NUCLEOTIDE SEQUENCE [LARGE SCALE GENOMIC DNA]</scope>
    <source>
        <strain evidence="15">NRRL 1555(-)</strain>
    </source>
</reference>
<dbReference type="GO" id="GO:0016020">
    <property type="term" value="C:membrane"/>
    <property type="evidence" value="ECO:0007669"/>
    <property type="project" value="UniProtKB-SubCell"/>
</dbReference>
<evidence type="ECO:0000256" key="8">
    <source>
        <dbReference type="ARBA" id="ARBA00023139"/>
    </source>
</evidence>
<dbReference type="InterPro" id="IPR036770">
    <property type="entry name" value="Ankyrin_rpt-contain_sf"/>
</dbReference>
<dbReference type="InterPro" id="IPR002110">
    <property type="entry name" value="Ankyrin_rpt"/>
</dbReference>
<keyword evidence="12" id="KW-0012">Acyltransferase</keyword>
<accession>A0A162U5C7</accession>
<evidence type="ECO:0000256" key="10">
    <source>
        <dbReference type="ARBA" id="ARBA00048048"/>
    </source>
</evidence>
<protein>
    <recommendedName>
        <fullName evidence="12">Palmitoyltransferase</fullName>
        <ecNumber evidence="12">2.3.1.225</ecNumber>
    </recommendedName>
</protein>
<dbReference type="PANTHER" id="PTHR24161:SF85">
    <property type="entry name" value="PALMITOYLTRANSFERASE HIP14"/>
    <property type="match status" value="1"/>
</dbReference>
<dbReference type="SUPFAM" id="SSF48403">
    <property type="entry name" value="Ankyrin repeat"/>
    <property type="match status" value="1"/>
</dbReference>
<evidence type="ECO:0000256" key="2">
    <source>
        <dbReference type="ARBA" id="ARBA00010104"/>
    </source>
</evidence>
<keyword evidence="7 12" id="KW-0472">Membrane</keyword>
<evidence type="ECO:0000256" key="6">
    <source>
        <dbReference type="ARBA" id="ARBA00023043"/>
    </source>
</evidence>
<comment type="subcellular location">
    <subcellularLocation>
        <location evidence="1">Membrane</location>
        <topology evidence="1">Multi-pass membrane protein</topology>
    </subcellularLocation>
</comment>
<dbReference type="InParanoid" id="A0A162U5C7"/>
<feature type="repeat" description="ANK" evidence="11">
    <location>
        <begin position="50"/>
        <end position="82"/>
    </location>
</feature>
<evidence type="ECO:0000256" key="9">
    <source>
        <dbReference type="ARBA" id="ARBA00023288"/>
    </source>
</evidence>
<keyword evidence="8" id="KW-0564">Palmitate</keyword>
<keyword evidence="4" id="KW-0677">Repeat</keyword>
<feature type="transmembrane region" description="Helical" evidence="12">
    <location>
        <begin position="158"/>
        <end position="179"/>
    </location>
</feature>
<dbReference type="EMBL" id="KV440983">
    <property type="protein sequence ID" value="OAD72453.1"/>
    <property type="molecule type" value="Genomic_DNA"/>
</dbReference>
<dbReference type="InterPro" id="IPR001594">
    <property type="entry name" value="Palmitoyltrfase_DHHC"/>
</dbReference>
<proteinExistence type="inferred from homology"/>
<feature type="transmembrane region" description="Helical" evidence="12">
    <location>
        <begin position="344"/>
        <end position="364"/>
    </location>
</feature>
<evidence type="ECO:0000256" key="4">
    <source>
        <dbReference type="ARBA" id="ARBA00022737"/>
    </source>
</evidence>
<evidence type="ECO:0000256" key="7">
    <source>
        <dbReference type="ARBA" id="ARBA00023136"/>
    </source>
</evidence>
<dbReference type="RefSeq" id="XP_018290493.1">
    <property type="nucleotide sequence ID" value="XM_018437920.1"/>
</dbReference>
<comment type="catalytic activity">
    <reaction evidence="10 12">
        <text>L-cysteinyl-[protein] + hexadecanoyl-CoA = S-hexadecanoyl-L-cysteinyl-[protein] + CoA</text>
        <dbReference type="Rhea" id="RHEA:36683"/>
        <dbReference type="Rhea" id="RHEA-COMP:10131"/>
        <dbReference type="Rhea" id="RHEA-COMP:11032"/>
        <dbReference type="ChEBI" id="CHEBI:29950"/>
        <dbReference type="ChEBI" id="CHEBI:57287"/>
        <dbReference type="ChEBI" id="CHEBI:57379"/>
        <dbReference type="ChEBI" id="CHEBI:74151"/>
        <dbReference type="EC" id="2.3.1.225"/>
    </reaction>
</comment>
<evidence type="ECO:0000256" key="12">
    <source>
        <dbReference type="RuleBase" id="RU079119"/>
    </source>
</evidence>
<feature type="domain" description="Palmitoyltransferase DHHC" evidence="13">
    <location>
        <begin position="294"/>
        <end position="433"/>
    </location>
</feature>
<dbReference type="SMART" id="SM00248">
    <property type="entry name" value="ANK"/>
    <property type="match status" value="3"/>
</dbReference>
<organism evidence="14 15">
    <name type="scientific">Phycomyces blakesleeanus (strain ATCC 8743b / DSM 1359 / FGSC 10004 / NBRC 33097 / NRRL 1555)</name>
    <dbReference type="NCBI Taxonomy" id="763407"/>
    <lineage>
        <taxon>Eukaryota</taxon>
        <taxon>Fungi</taxon>
        <taxon>Fungi incertae sedis</taxon>
        <taxon>Mucoromycota</taxon>
        <taxon>Mucoromycotina</taxon>
        <taxon>Mucoromycetes</taxon>
        <taxon>Mucorales</taxon>
        <taxon>Phycomycetaceae</taxon>
        <taxon>Phycomyces</taxon>
    </lineage>
</organism>
<sequence length="586" mass="65431">MLIQYGADPGLVDSHGFNALHLAVQSPQPMLVLYILSLGRLDIDTKDGVGQYTGLMWAANEGNALNIKLLLQFGASVDAVDQRGATPLHWAVTKGNRMCIRKLLEYGSDPTAKDQGGKSAVDLVHENKLGRIWDQAVLEATVLESSDTLQKKTVNRSIYLLPYIVLPIVLKTLSSFPWFTGLPLALAEFIVMHLIVEKLLIVVPNSGELLKTPYASSIFQASAWWLFLTWAWVLVSATPNIIILHILFFVTFSIAMACFYRCSVANPGFIENANSLDSIQETAVELADSHQLDIRHFCTTCMIKKPLRSKHCKVCNRCVARFDHHCPWIFNCIGLENHRVFMMFMLNMVICITIFVSISAQYLIANATPIGDMPPEELKCLLGPTICNYFAYDTWTLVITCWAAFHLFWSTCLLLMHFYQIAMGVTTNEAVNSHRYGYQDYKKFAHNNASTNQPEPDATSSIAATMTSSSSTSLPNERSALLCLPLCKNKHAVRSTSKSKGCSISNCCSCANSIMSSHSAHRKYRQPLNKRSGNPFDYGCRTNCVDFWSNNGAVNWYEAYDIQHVNNSPLSGTKFYSPVARHSIEL</sequence>
<feature type="transmembrane region" description="Helical" evidence="12">
    <location>
        <begin position="241"/>
        <end position="260"/>
    </location>
</feature>
<keyword evidence="6 11" id="KW-0040">ANK repeat</keyword>
<dbReference type="GO" id="GO:0019706">
    <property type="term" value="F:protein-cysteine S-palmitoyltransferase activity"/>
    <property type="evidence" value="ECO:0007669"/>
    <property type="project" value="UniProtKB-EC"/>
</dbReference>
<feature type="transmembrane region" description="Helical" evidence="12">
    <location>
        <begin position="395"/>
        <end position="416"/>
    </location>
</feature>
<evidence type="ECO:0000313" key="15">
    <source>
        <dbReference type="Proteomes" id="UP000077315"/>
    </source>
</evidence>
<evidence type="ECO:0000259" key="13">
    <source>
        <dbReference type="Pfam" id="PF01529"/>
    </source>
</evidence>
<dbReference type="OrthoDB" id="6781668at2759"/>
<evidence type="ECO:0000313" key="14">
    <source>
        <dbReference type="EMBL" id="OAD72453.1"/>
    </source>
</evidence>
<dbReference type="Pfam" id="PF01529">
    <property type="entry name" value="DHHC"/>
    <property type="match status" value="1"/>
</dbReference>
<comment type="similarity">
    <text evidence="2">Belongs to the DHHC palmitoyltransferase family. AKR/ZDHHC17 subfamily.</text>
</comment>
<keyword evidence="3 12" id="KW-0812">Transmembrane</keyword>
<evidence type="ECO:0000256" key="3">
    <source>
        <dbReference type="ARBA" id="ARBA00022692"/>
    </source>
</evidence>
<dbReference type="PANTHER" id="PTHR24161">
    <property type="entry name" value="ANK_REP_REGION DOMAIN-CONTAINING PROTEIN-RELATED"/>
    <property type="match status" value="1"/>
</dbReference>
<dbReference type="PROSITE" id="PS50297">
    <property type="entry name" value="ANK_REP_REGION"/>
    <property type="match status" value="1"/>
</dbReference>
<dbReference type="STRING" id="763407.A0A162U5C7"/>
<keyword evidence="12" id="KW-0808">Transferase</keyword>
<keyword evidence="9" id="KW-0449">Lipoprotein</keyword>